<dbReference type="AlphaFoldDB" id="A0A1H9RQJ7"/>
<proteinExistence type="inferred from homology"/>
<dbReference type="PANTHER" id="PTHR11786">
    <property type="entry name" value="N-HYDROXYARYLAMINE O-ACETYLTRANSFERASE"/>
    <property type="match status" value="1"/>
</dbReference>
<dbReference type="InterPro" id="IPR001447">
    <property type="entry name" value="Arylamine_N-AcTrfase"/>
</dbReference>
<gene>
    <name evidence="2" type="ORF">SAMN04487818_10530</name>
</gene>
<dbReference type="Pfam" id="PF00797">
    <property type="entry name" value="Acetyltransf_2"/>
    <property type="match status" value="1"/>
</dbReference>
<dbReference type="Gene3D" id="2.40.128.150">
    <property type="entry name" value="Cysteine proteinases"/>
    <property type="match status" value="1"/>
</dbReference>
<dbReference type="Proteomes" id="UP000199051">
    <property type="component" value="Unassembled WGS sequence"/>
</dbReference>
<name>A0A1H9RQJ7_9PSEU</name>
<organism evidence="2 3">
    <name type="scientific">Actinokineospora terrae</name>
    <dbReference type="NCBI Taxonomy" id="155974"/>
    <lineage>
        <taxon>Bacteria</taxon>
        <taxon>Bacillati</taxon>
        <taxon>Actinomycetota</taxon>
        <taxon>Actinomycetes</taxon>
        <taxon>Pseudonocardiales</taxon>
        <taxon>Pseudonocardiaceae</taxon>
        <taxon>Actinokineospora</taxon>
    </lineage>
</organism>
<dbReference type="SUPFAM" id="SSF54001">
    <property type="entry name" value="Cysteine proteinases"/>
    <property type="match status" value="1"/>
</dbReference>
<dbReference type="Gene3D" id="3.30.2140.10">
    <property type="entry name" value="Arylamine N-acetyltransferase"/>
    <property type="match status" value="1"/>
</dbReference>
<dbReference type="GO" id="GO:0016407">
    <property type="term" value="F:acetyltransferase activity"/>
    <property type="evidence" value="ECO:0007669"/>
    <property type="project" value="InterPro"/>
</dbReference>
<keyword evidence="2" id="KW-0808">Transferase</keyword>
<comment type="similarity">
    <text evidence="1">Belongs to the arylamine N-acetyltransferase family.</text>
</comment>
<keyword evidence="3" id="KW-1185">Reference proteome</keyword>
<protein>
    <submittedName>
        <fullName evidence="2">Arylamine N-acetyltransferase</fullName>
    </submittedName>
</protein>
<reference evidence="3" key="1">
    <citation type="submission" date="2016-10" db="EMBL/GenBank/DDBJ databases">
        <authorList>
            <person name="Varghese N."/>
            <person name="Submissions S."/>
        </authorList>
    </citation>
    <scope>NUCLEOTIDE SEQUENCE [LARGE SCALE GENOMIC DNA]</scope>
    <source>
        <strain evidence="3">DSM 44260</strain>
    </source>
</reference>
<evidence type="ECO:0000256" key="1">
    <source>
        <dbReference type="ARBA" id="ARBA00006547"/>
    </source>
</evidence>
<dbReference type="STRING" id="155974.SAMN04487818_10530"/>
<evidence type="ECO:0000313" key="2">
    <source>
        <dbReference type="EMBL" id="SER74755.1"/>
    </source>
</evidence>
<evidence type="ECO:0000313" key="3">
    <source>
        <dbReference type="Proteomes" id="UP000199051"/>
    </source>
</evidence>
<dbReference type="PANTHER" id="PTHR11786:SF0">
    <property type="entry name" value="ARYLAMINE N-ACETYLTRANSFERASE 4-RELATED"/>
    <property type="match status" value="1"/>
</dbReference>
<accession>A0A1H9RQJ7</accession>
<dbReference type="EMBL" id="FOGI01000005">
    <property type="protein sequence ID" value="SER74755.1"/>
    <property type="molecule type" value="Genomic_DNA"/>
</dbReference>
<dbReference type="InterPro" id="IPR038765">
    <property type="entry name" value="Papain-like_cys_pep_sf"/>
</dbReference>
<sequence>MTVSTARQRVAEPLPLDDPRRADRLWRRPVDIELRDAYLLRLGWSAPPKPTLDTLIALHQAQTALVPYEVVWIALGEERTVEPLDSVRYVVAGRGGYCYHLNGAMACLLDWLGFDVHWRVGGVQGPQKAGPVGANSNHLTIEVHGLPSPSSPDGVWLVDTGIGDALHGPLPLVAGKYRQHPMEFGLRPSDVVPGGWRFDHDEWARCPGMDYAPYEATVEDFLVEHENQSTSPDSGFVRVVALCRRDGDSATVLRGLRLLHHSAEGDEHHDIGSAAEYFATLADVFHLPLSDVDDDRKAALYREVVAKHEEFVRQSAQQ</sequence>